<dbReference type="EMBL" id="AALTIN010000222">
    <property type="protein sequence ID" value="EDD1783403.1"/>
    <property type="molecule type" value="Genomic_DNA"/>
</dbReference>
<proteinExistence type="inferred from homology"/>
<organism evidence="6">
    <name type="scientific">Salmonella enterica</name>
    <name type="common">Salmonella choleraesuis</name>
    <dbReference type="NCBI Taxonomy" id="28901"/>
    <lineage>
        <taxon>Bacteria</taxon>
        <taxon>Pseudomonadati</taxon>
        <taxon>Pseudomonadota</taxon>
        <taxon>Gammaproteobacteria</taxon>
        <taxon>Enterobacterales</taxon>
        <taxon>Enterobacteriaceae</taxon>
        <taxon>Salmonella</taxon>
    </lineage>
</organism>
<evidence type="ECO:0000256" key="4">
    <source>
        <dbReference type="ARBA" id="ARBA00023315"/>
    </source>
</evidence>
<name>A0A627Z6N5_SALER</name>
<dbReference type="GO" id="GO:0008374">
    <property type="term" value="F:O-acyltransferase activity"/>
    <property type="evidence" value="ECO:0007669"/>
    <property type="project" value="TreeGrafter"/>
</dbReference>
<reference evidence="6" key="1">
    <citation type="submission" date="2019-10" db="EMBL/GenBank/DDBJ databases">
        <authorList>
            <consortium name="PulseNet: The National Subtyping Network for Foodborne Disease Surveillance"/>
            <person name="Tarr C.L."/>
            <person name="Trees E."/>
            <person name="Katz L.S."/>
            <person name="Carleton-Romer H.A."/>
            <person name="Stroika S."/>
            <person name="Kucerova Z."/>
            <person name="Roache K.F."/>
            <person name="Sabol A.L."/>
            <person name="Besser J."/>
            <person name="Gerner-Smidt P."/>
        </authorList>
    </citation>
    <scope>NUCLEOTIDE SEQUENCE</scope>
    <source>
        <strain evidence="5">PNUSAS086289</strain>
        <strain evidence="6">PNUSAS107527</strain>
    </source>
</reference>
<comment type="caution">
    <text evidence="6">The sequence shown here is derived from an EMBL/GenBank/DDBJ whole genome shotgun (WGS) entry which is preliminary data.</text>
</comment>
<dbReference type="InterPro" id="IPR018357">
    <property type="entry name" value="Hexapep_transf_CS"/>
</dbReference>
<evidence type="ECO:0000256" key="1">
    <source>
        <dbReference type="ARBA" id="ARBA00007274"/>
    </source>
</evidence>
<keyword evidence="4" id="KW-0012">Acyltransferase</keyword>
<accession>A0A627Z6N5</accession>
<evidence type="ECO:0000313" key="6">
    <source>
        <dbReference type="EMBL" id="EDD1783403.1"/>
    </source>
</evidence>
<dbReference type="PROSITE" id="PS00101">
    <property type="entry name" value="HEXAPEP_TRANSFERASES"/>
    <property type="match status" value="1"/>
</dbReference>
<sequence>MLKLWEIIPTNQSWKLLTMFNYLFSTLRNKLKVPAARTLFNTQNLRRKSRNKLLVKSGVVIEGESAVTPPFYWEHGQITIGNSVFINAGCVFLDNAQISIGSDTLIGPHVTLATADHAVSPELRGNGVTQAPISIGHNVWLGAGVVVLPGVNIGDNSVIAANSVVCSDVPENVLYAGTPAVFKRSI</sequence>
<dbReference type="PANTHER" id="PTHR23416">
    <property type="entry name" value="SIALIC ACID SYNTHASE-RELATED"/>
    <property type="match status" value="1"/>
</dbReference>
<comment type="similarity">
    <text evidence="1">Belongs to the transferase hexapeptide repeat family.</text>
</comment>
<dbReference type="InterPro" id="IPR001451">
    <property type="entry name" value="Hexapep"/>
</dbReference>
<evidence type="ECO:0000313" key="5">
    <source>
        <dbReference type="EMBL" id="ECK5216815.1"/>
    </source>
</evidence>
<evidence type="ECO:0000256" key="2">
    <source>
        <dbReference type="ARBA" id="ARBA00022679"/>
    </source>
</evidence>
<gene>
    <name evidence="5" type="ORF">FRL26_24615</name>
    <name evidence="6" type="ORF">GA291_25210</name>
</gene>
<dbReference type="SUPFAM" id="SSF51161">
    <property type="entry name" value="Trimeric LpxA-like enzymes"/>
    <property type="match status" value="1"/>
</dbReference>
<keyword evidence="3" id="KW-0677">Repeat</keyword>
<keyword evidence="2 6" id="KW-0808">Transferase</keyword>
<dbReference type="EMBL" id="AAJCCP010000071">
    <property type="protein sequence ID" value="ECK5216815.1"/>
    <property type="molecule type" value="Genomic_DNA"/>
</dbReference>
<dbReference type="InterPro" id="IPR011004">
    <property type="entry name" value="Trimer_LpxA-like_sf"/>
</dbReference>
<dbReference type="PANTHER" id="PTHR23416:SF23">
    <property type="entry name" value="ACETYLTRANSFERASE C18B11.09C-RELATED"/>
    <property type="match status" value="1"/>
</dbReference>
<protein>
    <submittedName>
        <fullName evidence="6">Sugar O-acetyltransferase</fullName>
    </submittedName>
</protein>
<dbReference type="AlphaFoldDB" id="A0A627Z6N5"/>
<dbReference type="Gene3D" id="2.160.10.10">
    <property type="entry name" value="Hexapeptide repeat proteins"/>
    <property type="match status" value="1"/>
</dbReference>
<dbReference type="Pfam" id="PF00132">
    <property type="entry name" value="Hexapep"/>
    <property type="match status" value="1"/>
</dbReference>
<dbReference type="InterPro" id="IPR051159">
    <property type="entry name" value="Hexapeptide_acetyltransf"/>
</dbReference>
<evidence type="ECO:0000256" key="3">
    <source>
        <dbReference type="ARBA" id="ARBA00022737"/>
    </source>
</evidence>